<sequence>MEEEEEEEEGVRTQILMSALIRVAMVSGTPACRRSSMAVAPNRTLDRYQQDSSVCLSFQMAAPTELIRAMTSRMPNNTRICMLVTRSTFERFSGALVEFWQVDSRSVPNPAESTQHAEPAAQIAVATALRVEFTCMSAMNRKKALAARLICSYKNRGRKGKQNIDISCDLASSLHWLCTKYAAVCQCATHKLHNMRRSRACNRRELGDTYLTWLSQNLVFCGRLSSTARAVASTGSAWEVVPDISSSALR</sequence>
<reference evidence="1 2" key="1">
    <citation type="submission" date="2019-03" db="EMBL/GenBank/DDBJ databases">
        <title>First draft genome of Liparis tanakae, snailfish: a comprehensive survey of snailfish specific genes.</title>
        <authorList>
            <person name="Kim W."/>
            <person name="Song I."/>
            <person name="Jeong J.-H."/>
            <person name="Kim D."/>
            <person name="Kim S."/>
            <person name="Ryu S."/>
            <person name="Song J.Y."/>
            <person name="Lee S.K."/>
        </authorList>
    </citation>
    <scope>NUCLEOTIDE SEQUENCE [LARGE SCALE GENOMIC DNA]</scope>
    <source>
        <tissue evidence="1">Muscle</tissue>
    </source>
</reference>
<dbReference type="EMBL" id="SRLO01000003">
    <property type="protein sequence ID" value="TNN88851.1"/>
    <property type="molecule type" value="Genomic_DNA"/>
</dbReference>
<comment type="caution">
    <text evidence="1">The sequence shown here is derived from an EMBL/GenBank/DDBJ whole genome shotgun (WGS) entry which is preliminary data.</text>
</comment>
<keyword evidence="2" id="KW-1185">Reference proteome</keyword>
<accession>A0A4Z2JFQ8</accession>
<dbReference type="AlphaFoldDB" id="A0A4Z2JFQ8"/>
<organism evidence="1 2">
    <name type="scientific">Liparis tanakae</name>
    <name type="common">Tanaka's snailfish</name>
    <dbReference type="NCBI Taxonomy" id="230148"/>
    <lineage>
        <taxon>Eukaryota</taxon>
        <taxon>Metazoa</taxon>
        <taxon>Chordata</taxon>
        <taxon>Craniata</taxon>
        <taxon>Vertebrata</taxon>
        <taxon>Euteleostomi</taxon>
        <taxon>Actinopterygii</taxon>
        <taxon>Neopterygii</taxon>
        <taxon>Teleostei</taxon>
        <taxon>Neoteleostei</taxon>
        <taxon>Acanthomorphata</taxon>
        <taxon>Eupercaria</taxon>
        <taxon>Perciformes</taxon>
        <taxon>Cottioidei</taxon>
        <taxon>Cottales</taxon>
        <taxon>Liparidae</taxon>
        <taxon>Liparis</taxon>
    </lineage>
</organism>
<name>A0A4Z2JFQ8_9TELE</name>
<proteinExistence type="predicted"/>
<dbReference type="Proteomes" id="UP000314294">
    <property type="component" value="Unassembled WGS sequence"/>
</dbReference>
<gene>
    <name evidence="1" type="ORF">EYF80_000729</name>
</gene>
<evidence type="ECO:0000313" key="1">
    <source>
        <dbReference type="EMBL" id="TNN88851.1"/>
    </source>
</evidence>
<evidence type="ECO:0000313" key="2">
    <source>
        <dbReference type="Proteomes" id="UP000314294"/>
    </source>
</evidence>
<protein>
    <submittedName>
        <fullName evidence="1">Uncharacterized protein</fullName>
    </submittedName>
</protein>